<keyword evidence="2" id="KW-1185">Reference proteome</keyword>
<sequence>MRNLNSLDFQKTFEVELIKPNLKRVFGDRGLLDLLVYSYNISNDKFKLISLSFGYKNFTHTNLKTLLHTISPCFRNYFIEFFALYLQFISEKQSKNAKYSLQAFLPMKLKENESFFATLYILPEVIDYKIVELHFVLLPLKVYNKEVITITVLKDLKKDYNITRKVKNEIQLEKILTHEQTKIADLLHKGCSSKEISDRLNKKHDNILKYNIRIKDRLSVFFNVKFDTAKEAVNYYKSCF</sequence>
<proteinExistence type="predicted"/>
<evidence type="ECO:0000313" key="1">
    <source>
        <dbReference type="EMBL" id="MEF3833075.1"/>
    </source>
</evidence>
<reference evidence="1 2" key="1">
    <citation type="submission" date="2022-09" db="EMBL/GenBank/DDBJ databases">
        <title>Genome sequencing of Flavivirga sp. MEBiC05379.</title>
        <authorList>
            <person name="Oh H.-M."/>
            <person name="Kwon K.K."/>
            <person name="Park M.J."/>
            <person name="Yang S.-H."/>
        </authorList>
    </citation>
    <scope>NUCLEOTIDE SEQUENCE [LARGE SCALE GENOMIC DNA]</scope>
    <source>
        <strain evidence="1 2">MEBiC05379</strain>
    </source>
</reference>
<accession>A0ABU7XQR4</accession>
<dbReference type="SUPFAM" id="SSF46894">
    <property type="entry name" value="C-terminal effector domain of the bipartite response regulators"/>
    <property type="match status" value="1"/>
</dbReference>
<name>A0ABU7XQR4_9FLAO</name>
<dbReference type="Proteomes" id="UP001337305">
    <property type="component" value="Unassembled WGS sequence"/>
</dbReference>
<dbReference type="RefSeq" id="WP_303305425.1">
    <property type="nucleotide sequence ID" value="NZ_JAODOP010000004.1"/>
</dbReference>
<gene>
    <name evidence="1" type="ORF">N1F79_08025</name>
</gene>
<evidence type="ECO:0008006" key="3">
    <source>
        <dbReference type="Google" id="ProtNLM"/>
    </source>
</evidence>
<evidence type="ECO:0000313" key="2">
    <source>
        <dbReference type="Proteomes" id="UP001337305"/>
    </source>
</evidence>
<comment type="caution">
    <text evidence="1">The sequence shown here is derived from an EMBL/GenBank/DDBJ whole genome shotgun (WGS) entry which is preliminary data.</text>
</comment>
<dbReference type="InterPro" id="IPR016032">
    <property type="entry name" value="Sig_transdc_resp-reg_C-effctor"/>
</dbReference>
<organism evidence="1 2">
    <name type="scientific">Flavivirga spongiicola</name>
    <dbReference type="NCBI Taxonomy" id="421621"/>
    <lineage>
        <taxon>Bacteria</taxon>
        <taxon>Pseudomonadati</taxon>
        <taxon>Bacteroidota</taxon>
        <taxon>Flavobacteriia</taxon>
        <taxon>Flavobacteriales</taxon>
        <taxon>Flavobacteriaceae</taxon>
        <taxon>Flavivirga</taxon>
    </lineage>
</organism>
<dbReference type="EMBL" id="JAODOP010000004">
    <property type="protein sequence ID" value="MEF3833075.1"/>
    <property type="molecule type" value="Genomic_DNA"/>
</dbReference>
<protein>
    <recommendedName>
        <fullName evidence="3">HTH luxR-type domain-containing protein</fullName>
    </recommendedName>
</protein>